<dbReference type="RefSeq" id="WP_064383776.1">
    <property type="nucleotide sequence ID" value="NZ_CP014205.2"/>
</dbReference>
<evidence type="ECO:0000313" key="1">
    <source>
        <dbReference type="EMBL" id="AMQ86685.1"/>
    </source>
</evidence>
<reference evidence="1" key="1">
    <citation type="submission" date="2017-12" db="EMBL/GenBank/DDBJ databases">
        <title>Pseudomonas sp. MS586 complete sequence.</title>
        <authorList>
            <person name="Lu S."/>
            <person name="Deng P."/>
        </authorList>
    </citation>
    <scope>NUCLEOTIDE SEQUENCE</scope>
    <source>
        <strain evidence="1">MS586</strain>
    </source>
</reference>
<organism evidence="1 2">
    <name type="scientific">Pseudomonas glycinae</name>
    <dbReference type="NCBI Taxonomy" id="1785145"/>
    <lineage>
        <taxon>Bacteria</taxon>
        <taxon>Pseudomonadati</taxon>
        <taxon>Pseudomonadota</taxon>
        <taxon>Gammaproteobacteria</taxon>
        <taxon>Pseudomonadales</taxon>
        <taxon>Pseudomonadaceae</taxon>
        <taxon>Pseudomonas</taxon>
    </lineage>
</organism>
<name>A0ABN4MWB4_9PSED</name>
<sequence>MANPGIHAERNLIVNGDFAKPLTTGWTRGAINPAYTVKKELQYGGFRIFCLSAQDRSSAFQLIEVPKTASADAYYVLTCLCEMYHKQEGVLKLSVEGVPGEQEIPLRVGPARDRKADQVREANGLSSEFNPVSYEVKVTLPLQQAQQLRVAIASPPNEPGDYLSSLRITNINLQLHLPATKLQAIKLDEQTLPLDQSLPLCLGADSSFAHRFIGVYAEGDQWLGTRASLEIENNPQGAIVADPPWGGDKPLEDPWALSCPDIEGEPPHRFTLRLLNEFNAPPKLIPVSLDHHRLKFLELKAAAHYVVLEYKDQSARVGVRVGSYYTDKALEGRTVTWTVEGTSIKTTSLTDDQGWAWFDHRPLQAGDLRIHVSVESHYYTSGVVTETFEVKALATDPLKDVLTLVAAELRPWEQKGYPNRGTSYSLKVRFPAVLKGTLVSLEWSGEHADYLGITTKPEPSSPVLIGNDDLEWILQCQDRIDGQFSLALKCSHLQKASSLKPMSLARNVVKPGDVREPDRVCVVDENESARMWVQVLHETASGVGDPVERALVLWDDPDGTVTRSFTGAGGWSSHTYQPRAAGSHTVIARIMAHEEAEPTEKSFAVQAIATSSWKQHVEILLDGETVDRQALGLICRRGKTHSLKIVPVRGSAWIGTKTIRLNWREVDPKIGLEPSGLDQPFPLVAEGVTWSLSSREDTSISRLFELKLEAQGVADARELSGRLIHQDLTKELSVRFDQVSAALDGGRLYPCLGAEHRFSIWAQALSPLAGLMATLTWSGTPAEQLGATVLPLLDEPQMLGADGALWELVFIDSEVKGEFALTLSVPQLKFIAHPVPMSLAHNAVRFDGVLESPVDPVVNQDRAWTWARVVSRFTGQRVPGVSVTWRAEGDPVVVETDAEGNSGYGFVPTNDDIHHVQLSLLSLYDNYPEEKNAIVQPSAFDPWTRVTMSIDGEKQEPWGHKTGFPRRKGRHSIVAFFPESLEGQVVCLGQTGTAPSALGNRYDPPLGAPQVVSRGLARFELSAGDLINAGFNLLLSAERLARLSPANAMSQGPGSQVMKLSTVSRAGSQLLWREAFVAVVEVISSTSGKPMRGVVVTFSHPDLRDVNTVTDFYGRATVSFVPATPGASQVIAKVGDAVNSDSVAMGFTLAEPRKIVELYEPTGSREPPDVSRAHAKAKVTSALTGLPLAGVSVVWAFAGQTLEPSLTDELGIASLTFTYSNKGDGLLTAMVEGGRVGWDEAVLAYTGDVPLIQSLTTPATTIAVGEQVRADIKVIGSQSGQPMGGVRISWVFGGESLPFTHSNADGTSFILFTPTEPGEKVLTATVGFGNEKSLAYTVVFLELAELKVSVPEAEAGSNFTLQARVSPAISGVSVLMRSTGEMNLHSRTDPEGWSLPLVFKAKRPVDDHFATVSATINAGQEGEKTLAKRVWVRDPAARGITLWVNDRPLLLPDFVVELRPGKEQFIRFIGDANEGTADKEFAIFLDNDISSDPVQGHYQPMNGNGWFNWAIRLSAPVGTHLALVVASRDAIFVQRMLIEVIA</sequence>
<accession>A0ABN4MWB4</accession>
<evidence type="ECO:0000313" key="2">
    <source>
        <dbReference type="Proteomes" id="UP000075187"/>
    </source>
</evidence>
<dbReference type="Proteomes" id="UP000075187">
    <property type="component" value="Chromosome"/>
</dbReference>
<proteinExistence type="predicted"/>
<protein>
    <recommendedName>
        <fullName evidence="3">Big-1 domain-containing protein</fullName>
    </recommendedName>
</protein>
<dbReference type="EMBL" id="CP014205">
    <property type="protein sequence ID" value="AMQ86685.1"/>
    <property type="molecule type" value="Genomic_DNA"/>
</dbReference>
<keyword evidence="2" id="KW-1185">Reference proteome</keyword>
<gene>
    <name evidence="1" type="ORF">AWU82_26215</name>
</gene>
<evidence type="ECO:0008006" key="3">
    <source>
        <dbReference type="Google" id="ProtNLM"/>
    </source>
</evidence>